<protein>
    <recommendedName>
        <fullName evidence="5">Outer membrane protein beta-barrel domain-containing protein</fullName>
    </recommendedName>
</protein>
<reference evidence="4" key="1">
    <citation type="submission" date="2016-01" db="EMBL/GenBank/DDBJ databases">
        <authorList>
            <person name="Mitreva M."/>
            <person name="Pepin K.H."/>
            <person name="Mihindukulasuriya K.A."/>
            <person name="Fulton R."/>
            <person name="Fronick C."/>
            <person name="O'Laughlin M."/>
            <person name="Miner T."/>
            <person name="Herter B."/>
            <person name="Rosa B.A."/>
            <person name="Cordes M."/>
            <person name="Tomlinson C."/>
            <person name="Wollam A."/>
            <person name="Palsikar V.B."/>
            <person name="Mardis E.R."/>
            <person name="Wilson R.K."/>
        </authorList>
    </citation>
    <scope>NUCLEOTIDE SEQUENCE [LARGE SCALE GENOMIC DNA]</scope>
    <source>
        <strain evidence="4">KA00683</strain>
    </source>
</reference>
<comment type="caution">
    <text evidence="3">The sequence shown here is derived from an EMBL/GenBank/DDBJ whole genome shotgun (WGS) entry which is preliminary data.</text>
</comment>
<dbReference type="OrthoDB" id="1010796at2"/>
<feature type="signal peptide" evidence="2">
    <location>
        <begin position="1"/>
        <end position="22"/>
    </location>
</feature>
<dbReference type="SUPFAM" id="SSF56925">
    <property type="entry name" value="OMPA-like"/>
    <property type="match status" value="2"/>
</dbReference>
<keyword evidence="4" id="KW-1185">Reference proteome</keyword>
<evidence type="ECO:0000313" key="4">
    <source>
        <dbReference type="Proteomes" id="UP000070224"/>
    </source>
</evidence>
<dbReference type="EMBL" id="LSDK01000044">
    <property type="protein sequence ID" value="KXB77375.1"/>
    <property type="molecule type" value="Genomic_DNA"/>
</dbReference>
<dbReference type="Gene3D" id="2.40.160.20">
    <property type="match status" value="2"/>
</dbReference>
<dbReference type="InterPro" id="IPR011250">
    <property type="entry name" value="OMP/PagP_B-barrel"/>
</dbReference>
<accession>A0A134BBS6</accession>
<dbReference type="Proteomes" id="UP000070224">
    <property type="component" value="Unassembled WGS sequence"/>
</dbReference>
<evidence type="ECO:0000256" key="1">
    <source>
        <dbReference type="SAM" id="Coils"/>
    </source>
</evidence>
<feature type="chain" id="PRO_5007462540" description="Outer membrane protein beta-barrel domain-containing protein" evidence="2">
    <location>
        <begin position="23"/>
        <end position="805"/>
    </location>
</feature>
<proteinExistence type="predicted"/>
<sequence length="805" mass="88028">MKKLSLVLCATMLAGIGSKAMAQVQDVSFTVAPVVGYTHWDNKLNLGDSPFWGVRAGFGFGPLVEIRGIYERSFDLKGKLKNNSSTPSWLLNWADKLEDSNVDIKRYGGELKLNLWSNAFVTPYLTAGGGIMEFGYTATPVGGAATSYKEKQIYGAGGVGLKFNMGRRVSLSLEGKDLIFNVNPSNRYLASAANGGEQLHNWTGQASLDIYFGGTNYDSGDAISRAYRNMYSDGFRGVKFVLEPGVAYVDYPSASGLEPQWFLGGSAGFDLSSIFGIRGFYYSATKTPGTLDFNLNNELRMYGGNFIARLNMPRGLTPYLNLGAGYREVTGKFTPTVTGATPKSGLFLFGGGGLEIPLFKYVALYGSVNAMLSEQENPAITSVTDPADVKVNAFYQAGVRFNFGRSNRDGRELYQSYSDAQTRSEVARLQESNLEEMNALRADYDARIKKLNAQRADYDARIKKLNEELADAVSRRDTVTVTRVLREKNEVADRITHVDNQTTQVATQSAQQGRTVTLTKAQFDALVNQVVSDLKREKGSQVSVSDVTGSNLSDLDKILLLNALYRSPYAAPNFLGQPVQAQPQVQQSQDASKVDPNIALVKRLDQVIDRLDAINTTQAQQITGAQQSGKSSDDIRLIEQYLQNEQNRRDRVIVAGQNEKDEVYAKEVKVKPAKETLKFNRAALFVGPNFGDQSGVNVGARGYMQILDSQFDFAPDAYVAFGKKTGFGLNANVLYNLPTFLDGAITPYLGVGLGVNSIGGVSRFLPNFVVGTSLGNVLGGRVFVDYTARGAFRNNQLAVGYRFNF</sequence>
<feature type="coiled-coil region" evidence="1">
    <location>
        <begin position="434"/>
        <end position="475"/>
    </location>
</feature>
<keyword evidence="2" id="KW-0732">Signal</keyword>
<dbReference type="STRING" id="322095.HMPREF3185_00528"/>
<gene>
    <name evidence="3" type="ORF">HMPREF3185_00528</name>
</gene>
<evidence type="ECO:0000256" key="2">
    <source>
        <dbReference type="SAM" id="SignalP"/>
    </source>
</evidence>
<evidence type="ECO:0000313" key="3">
    <source>
        <dbReference type="EMBL" id="KXB77375.1"/>
    </source>
</evidence>
<name>A0A134BBS6_9PORP</name>
<evidence type="ECO:0008006" key="5">
    <source>
        <dbReference type="Google" id="ProtNLM"/>
    </source>
</evidence>
<keyword evidence="1" id="KW-0175">Coiled coil</keyword>
<dbReference type="AlphaFoldDB" id="A0A134BBS6"/>
<organism evidence="3 4">
    <name type="scientific">Porphyromonas somerae</name>
    <dbReference type="NCBI Taxonomy" id="322095"/>
    <lineage>
        <taxon>Bacteria</taxon>
        <taxon>Pseudomonadati</taxon>
        <taxon>Bacteroidota</taxon>
        <taxon>Bacteroidia</taxon>
        <taxon>Bacteroidales</taxon>
        <taxon>Porphyromonadaceae</taxon>
        <taxon>Porphyromonas</taxon>
    </lineage>
</organism>
<dbReference type="PATRIC" id="fig|322095.3.peg.518"/>
<dbReference type="RefSeq" id="WP_060935017.1">
    <property type="nucleotide sequence ID" value="NZ_KQ960429.1"/>
</dbReference>